<comment type="caution">
    <text evidence="1">The sequence shown here is derived from an EMBL/GenBank/DDBJ whole genome shotgun (WGS) entry which is preliminary data.</text>
</comment>
<accession>A0ABT5E9T7</accession>
<dbReference type="RefSeq" id="WP_272090620.1">
    <property type="nucleotide sequence ID" value="NZ_JAQNDL010000003.1"/>
</dbReference>
<keyword evidence="2" id="KW-1185">Reference proteome</keyword>
<protein>
    <submittedName>
        <fullName evidence="1">Uncharacterized protein</fullName>
    </submittedName>
</protein>
<sequence>MVDGTLPMGHVRAVTLKLVDMVAPPRAFVRWRHDSRRALERIGVEVIDR</sequence>
<dbReference type="EMBL" id="JAQNDL010000003">
    <property type="protein sequence ID" value="MDC0722124.1"/>
    <property type="molecule type" value="Genomic_DNA"/>
</dbReference>
<reference evidence="1 2" key="1">
    <citation type="submission" date="2022-11" db="EMBL/GenBank/DDBJ databases">
        <title>Minimal conservation of predation-associated metabolite biosynthetic gene clusters underscores biosynthetic potential of Myxococcota including descriptions for ten novel species: Archangium lansinium sp. nov., Myxococcus landrumus sp. nov., Nannocystis bai.</title>
        <authorList>
            <person name="Ahearne A."/>
            <person name="Stevens C."/>
            <person name="Dowd S."/>
        </authorList>
    </citation>
    <scope>NUCLEOTIDE SEQUENCE [LARGE SCALE GENOMIC DNA]</scope>
    <source>
        <strain evidence="1 2">BB15-2</strain>
    </source>
</reference>
<dbReference type="Proteomes" id="UP001221686">
    <property type="component" value="Unassembled WGS sequence"/>
</dbReference>
<gene>
    <name evidence="1" type="ORF">POL25_34805</name>
</gene>
<evidence type="ECO:0000313" key="1">
    <source>
        <dbReference type="EMBL" id="MDC0722124.1"/>
    </source>
</evidence>
<organism evidence="1 2">
    <name type="scientific">Nannocystis bainbridge</name>
    <dbReference type="NCBI Taxonomy" id="2995303"/>
    <lineage>
        <taxon>Bacteria</taxon>
        <taxon>Pseudomonadati</taxon>
        <taxon>Myxococcota</taxon>
        <taxon>Polyangia</taxon>
        <taxon>Nannocystales</taxon>
        <taxon>Nannocystaceae</taxon>
        <taxon>Nannocystis</taxon>
    </lineage>
</organism>
<proteinExistence type="predicted"/>
<name>A0ABT5E9T7_9BACT</name>
<evidence type="ECO:0000313" key="2">
    <source>
        <dbReference type="Proteomes" id="UP001221686"/>
    </source>
</evidence>